<dbReference type="Proteomes" id="UP000828048">
    <property type="component" value="Chromosome 10"/>
</dbReference>
<protein>
    <submittedName>
        <fullName evidence="1">Uncharacterized protein</fullName>
    </submittedName>
</protein>
<sequence>MELDSNIAIGVAVVVAVMAWLGWILRLSLHLYISPLILTLVFQLANNNGVGQQYCNWCCSSCSCDGMVGVECVELGMVDTKETGEVPQETRSERELVQAFLYRPKRELQDDQRSPVPSH</sequence>
<accession>A0ACB7XK06</accession>
<name>A0ACB7XK06_9ERIC</name>
<dbReference type="EMBL" id="CM037160">
    <property type="protein sequence ID" value="KAH7841154.1"/>
    <property type="molecule type" value="Genomic_DNA"/>
</dbReference>
<organism evidence="1 2">
    <name type="scientific">Vaccinium darrowii</name>
    <dbReference type="NCBI Taxonomy" id="229202"/>
    <lineage>
        <taxon>Eukaryota</taxon>
        <taxon>Viridiplantae</taxon>
        <taxon>Streptophyta</taxon>
        <taxon>Embryophyta</taxon>
        <taxon>Tracheophyta</taxon>
        <taxon>Spermatophyta</taxon>
        <taxon>Magnoliopsida</taxon>
        <taxon>eudicotyledons</taxon>
        <taxon>Gunneridae</taxon>
        <taxon>Pentapetalae</taxon>
        <taxon>asterids</taxon>
        <taxon>Ericales</taxon>
        <taxon>Ericaceae</taxon>
        <taxon>Vaccinioideae</taxon>
        <taxon>Vaccinieae</taxon>
        <taxon>Vaccinium</taxon>
    </lineage>
</organism>
<gene>
    <name evidence="1" type="ORF">Vadar_026333</name>
</gene>
<keyword evidence="2" id="KW-1185">Reference proteome</keyword>
<evidence type="ECO:0000313" key="2">
    <source>
        <dbReference type="Proteomes" id="UP000828048"/>
    </source>
</evidence>
<evidence type="ECO:0000313" key="1">
    <source>
        <dbReference type="EMBL" id="KAH7841154.1"/>
    </source>
</evidence>
<reference evidence="1 2" key="1">
    <citation type="journal article" date="2021" name="Hortic Res">
        <title>High-quality reference genome and annotation aids understanding of berry development for evergreen blueberry (Vaccinium darrowii).</title>
        <authorList>
            <person name="Yu J."/>
            <person name="Hulse-Kemp A.M."/>
            <person name="Babiker E."/>
            <person name="Staton M."/>
        </authorList>
    </citation>
    <scope>NUCLEOTIDE SEQUENCE [LARGE SCALE GENOMIC DNA]</scope>
    <source>
        <strain evidence="2">cv. NJ 8807/NJ 8810</strain>
        <tissue evidence="1">Young leaf</tissue>
    </source>
</reference>
<comment type="caution">
    <text evidence="1">The sequence shown here is derived from an EMBL/GenBank/DDBJ whole genome shotgun (WGS) entry which is preliminary data.</text>
</comment>
<proteinExistence type="predicted"/>